<organism evidence="4 5">
    <name type="scientific">Streptosporangium amethystogenes subsp. fukuiense</name>
    <dbReference type="NCBI Taxonomy" id="698418"/>
    <lineage>
        <taxon>Bacteria</taxon>
        <taxon>Bacillati</taxon>
        <taxon>Actinomycetota</taxon>
        <taxon>Actinomycetes</taxon>
        <taxon>Streptosporangiales</taxon>
        <taxon>Streptosporangiaceae</taxon>
        <taxon>Streptosporangium</taxon>
    </lineage>
</organism>
<dbReference type="InterPro" id="IPR050300">
    <property type="entry name" value="GDXG_lipolytic_enzyme"/>
</dbReference>
<dbReference type="PANTHER" id="PTHR48081:SF8">
    <property type="entry name" value="ALPHA_BETA HYDROLASE FOLD-3 DOMAIN-CONTAINING PROTEIN-RELATED"/>
    <property type="match status" value="1"/>
</dbReference>
<dbReference type="Pfam" id="PF07859">
    <property type="entry name" value="Abhydrolase_3"/>
    <property type="match status" value="1"/>
</dbReference>
<dbReference type="PANTHER" id="PTHR48081">
    <property type="entry name" value="AB HYDROLASE SUPERFAMILY PROTEIN C4A8.06C"/>
    <property type="match status" value="1"/>
</dbReference>
<feature type="compositionally biased region" description="Basic residues" evidence="2">
    <location>
        <begin position="63"/>
        <end position="73"/>
    </location>
</feature>
<dbReference type="EMBL" id="JBHTEE010000001">
    <property type="protein sequence ID" value="MFC7599980.1"/>
    <property type="molecule type" value="Genomic_DNA"/>
</dbReference>
<gene>
    <name evidence="4" type="ORF">ACFQVD_07655</name>
</gene>
<evidence type="ECO:0000259" key="3">
    <source>
        <dbReference type="Pfam" id="PF07859"/>
    </source>
</evidence>
<keyword evidence="1 4" id="KW-0378">Hydrolase</keyword>
<reference evidence="5" key="1">
    <citation type="journal article" date="2019" name="Int. J. Syst. Evol. Microbiol.">
        <title>The Global Catalogue of Microorganisms (GCM) 10K type strain sequencing project: providing services to taxonomists for standard genome sequencing and annotation.</title>
        <authorList>
            <consortium name="The Broad Institute Genomics Platform"/>
            <consortium name="The Broad Institute Genome Sequencing Center for Infectious Disease"/>
            <person name="Wu L."/>
            <person name="Ma J."/>
        </authorList>
    </citation>
    <scope>NUCLEOTIDE SEQUENCE [LARGE SCALE GENOMIC DNA]</scope>
    <source>
        <strain evidence="5">JCM 10083</strain>
    </source>
</reference>
<sequence length="356" mass="37637">MPLAERAGRAAGSGSPARCHRCLHPGPTGRTPSGDRSRHRVCPVNELHPVIRTAEGSRFERHTHPHHARRQRRGSGGARGPAVPSPVLPADADLTPVLPHTGGISGAWVSAPRHPAGLVATETGVTVYLHGGGFEYKNPHMEQVMAYRLSRATGRPVLAVDYRLAPAHPYPAALDDLVTAYRSLLDQDVPASRIILAGESAGGTLLLSALLVLKEAGDPLPAGAVAVSPQTDLTLSSPSIDANDGQDFVNRAVLDHVRTQYLAGAQPGRAPQSPLHGELDGLPPLLLAVGSKEVMLDDARRFAEAASAAGGNVCLDIYDGMPHAFHATVLSATPLPVATTLLRRVTEWVDQRDRSQ</sequence>
<dbReference type="SUPFAM" id="SSF53474">
    <property type="entry name" value="alpha/beta-Hydrolases"/>
    <property type="match status" value="1"/>
</dbReference>
<evidence type="ECO:0000313" key="4">
    <source>
        <dbReference type="EMBL" id="MFC7599980.1"/>
    </source>
</evidence>
<evidence type="ECO:0000256" key="1">
    <source>
        <dbReference type="ARBA" id="ARBA00022801"/>
    </source>
</evidence>
<feature type="region of interest" description="Disordered" evidence="2">
    <location>
        <begin position="1"/>
        <end position="40"/>
    </location>
</feature>
<evidence type="ECO:0000256" key="2">
    <source>
        <dbReference type="SAM" id="MobiDB-lite"/>
    </source>
</evidence>
<dbReference type="GO" id="GO:0016787">
    <property type="term" value="F:hydrolase activity"/>
    <property type="evidence" value="ECO:0007669"/>
    <property type="project" value="UniProtKB-KW"/>
</dbReference>
<accession>A0ABW2SUL2</accession>
<dbReference type="RefSeq" id="WP_386368439.1">
    <property type="nucleotide sequence ID" value="NZ_JBHTEE010000001.1"/>
</dbReference>
<comment type="caution">
    <text evidence="4">The sequence shown here is derived from an EMBL/GenBank/DDBJ whole genome shotgun (WGS) entry which is preliminary data.</text>
</comment>
<feature type="region of interest" description="Disordered" evidence="2">
    <location>
        <begin position="53"/>
        <end position="85"/>
    </location>
</feature>
<protein>
    <submittedName>
        <fullName evidence="4">Alpha/beta hydrolase</fullName>
    </submittedName>
</protein>
<dbReference type="Proteomes" id="UP001596514">
    <property type="component" value="Unassembled WGS sequence"/>
</dbReference>
<feature type="domain" description="Alpha/beta hydrolase fold-3" evidence="3">
    <location>
        <begin position="127"/>
        <end position="326"/>
    </location>
</feature>
<evidence type="ECO:0000313" key="5">
    <source>
        <dbReference type="Proteomes" id="UP001596514"/>
    </source>
</evidence>
<keyword evidence="5" id="KW-1185">Reference proteome</keyword>
<dbReference type="InterPro" id="IPR029058">
    <property type="entry name" value="AB_hydrolase_fold"/>
</dbReference>
<dbReference type="Gene3D" id="3.40.50.1820">
    <property type="entry name" value="alpha/beta hydrolase"/>
    <property type="match status" value="1"/>
</dbReference>
<proteinExistence type="predicted"/>
<name>A0ABW2SUL2_9ACTN</name>
<dbReference type="InterPro" id="IPR013094">
    <property type="entry name" value="AB_hydrolase_3"/>
</dbReference>